<dbReference type="InterPro" id="IPR002938">
    <property type="entry name" value="FAD-bd"/>
</dbReference>
<keyword evidence="9" id="KW-1185">Reference proteome</keyword>
<dbReference type="Proteomes" id="UP001338125">
    <property type="component" value="Unassembled WGS sequence"/>
</dbReference>
<dbReference type="InterPro" id="IPR050493">
    <property type="entry name" value="FAD-dep_Monooxygenase_BioMet"/>
</dbReference>
<evidence type="ECO:0000313" key="8">
    <source>
        <dbReference type="EMBL" id="KAK5993034.1"/>
    </source>
</evidence>
<feature type="domain" description="FAD-binding" evidence="7">
    <location>
        <begin position="325"/>
        <end position="403"/>
    </location>
</feature>
<gene>
    <name evidence="8" type="ORF">PT974_06461</name>
</gene>
<dbReference type="InterPro" id="IPR036188">
    <property type="entry name" value="FAD/NAD-bd_sf"/>
</dbReference>
<evidence type="ECO:0000256" key="5">
    <source>
        <dbReference type="ARBA" id="ARBA00023033"/>
    </source>
</evidence>
<name>A0ABR0SLW7_9HYPO</name>
<dbReference type="PANTHER" id="PTHR13789">
    <property type="entry name" value="MONOOXYGENASE"/>
    <property type="match status" value="1"/>
</dbReference>
<organism evidence="8 9">
    <name type="scientific">Cladobotryum mycophilum</name>
    <dbReference type="NCBI Taxonomy" id="491253"/>
    <lineage>
        <taxon>Eukaryota</taxon>
        <taxon>Fungi</taxon>
        <taxon>Dikarya</taxon>
        <taxon>Ascomycota</taxon>
        <taxon>Pezizomycotina</taxon>
        <taxon>Sordariomycetes</taxon>
        <taxon>Hypocreomycetidae</taxon>
        <taxon>Hypocreales</taxon>
        <taxon>Hypocreaceae</taxon>
        <taxon>Cladobotryum</taxon>
    </lineage>
</organism>
<evidence type="ECO:0000256" key="6">
    <source>
        <dbReference type="SAM" id="MobiDB-lite"/>
    </source>
</evidence>
<keyword evidence="2" id="KW-0285">Flavoprotein</keyword>
<evidence type="ECO:0000256" key="1">
    <source>
        <dbReference type="ARBA" id="ARBA00007992"/>
    </source>
</evidence>
<dbReference type="SUPFAM" id="SSF51905">
    <property type="entry name" value="FAD/NAD(P)-binding domain"/>
    <property type="match status" value="1"/>
</dbReference>
<keyword evidence="5" id="KW-0503">Monooxygenase</keyword>
<sequence length="459" mass="50533">MGATRPKVVGIVGAAIGGPTLAIQILSHPTLKRAFRPILIDQAPAPGLENGKHRAGATVSLFANGLYPLYQLGLRGAIEKYGYEYDALSTWRGSLDGSYRQISRMPNAMWSNDLQTGVRYFERHALQGLLLDKMRELGGQDVSWGKKATGYQALGDGKTRIRFADGGVLDVDLLVGADGGYSTVRRFILDQRDLTTAEERWMPDSMGITCFYGVSEGRKGNHPICDFSDAHGIWLDRGVLSTGPLLNGRIRWDLILPEEDASSPAIQNERASKPTTESWQSSIAPSQYPLASTVEILQRHSNVSHPYAGNLEALLTSADRIIRSPLRQRVWKPDEIQWGNAVVVGDASRLMLPTSGQGSGFAVEDATMLANQLVRYASSPVSGDAELRRALEEYARSRQSRSRLMAYTAATVAKMGMGGSFYWRMIRNMSGWVAPNPLSKDAKRKDPWPMDGRFDIDID</sequence>
<comment type="caution">
    <text evidence="8">The sequence shown here is derived from an EMBL/GenBank/DDBJ whole genome shotgun (WGS) entry which is preliminary data.</text>
</comment>
<feature type="compositionally biased region" description="Polar residues" evidence="6">
    <location>
        <begin position="273"/>
        <end position="282"/>
    </location>
</feature>
<evidence type="ECO:0000256" key="2">
    <source>
        <dbReference type="ARBA" id="ARBA00022630"/>
    </source>
</evidence>
<accession>A0ABR0SLW7</accession>
<reference evidence="8 9" key="1">
    <citation type="submission" date="2024-01" db="EMBL/GenBank/DDBJ databases">
        <title>Complete genome of Cladobotryum mycophilum ATHUM6906.</title>
        <authorList>
            <person name="Christinaki A.C."/>
            <person name="Myridakis A.I."/>
            <person name="Kouvelis V.N."/>
        </authorList>
    </citation>
    <scope>NUCLEOTIDE SEQUENCE [LARGE SCALE GENOMIC DNA]</scope>
    <source>
        <strain evidence="8 9">ATHUM6906</strain>
    </source>
</reference>
<proteinExistence type="inferred from homology"/>
<dbReference type="Gene3D" id="3.50.50.60">
    <property type="entry name" value="FAD/NAD(P)-binding domain"/>
    <property type="match status" value="1"/>
</dbReference>
<dbReference type="Pfam" id="PF01494">
    <property type="entry name" value="FAD_binding_3"/>
    <property type="match status" value="1"/>
</dbReference>
<protein>
    <recommendedName>
        <fullName evidence="7">FAD-binding domain-containing protein</fullName>
    </recommendedName>
</protein>
<keyword evidence="4" id="KW-0560">Oxidoreductase</keyword>
<evidence type="ECO:0000313" key="9">
    <source>
        <dbReference type="Proteomes" id="UP001338125"/>
    </source>
</evidence>
<dbReference type="EMBL" id="JAVFKD010000012">
    <property type="protein sequence ID" value="KAK5993034.1"/>
    <property type="molecule type" value="Genomic_DNA"/>
</dbReference>
<dbReference type="PANTHER" id="PTHR13789:SF309">
    <property type="entry name" value="PUTATIVE (AFU_ORTHOLOGUE AFUA_6G14510)-RELATED"/>
    <property type="match status" value="1"/>
</dbReference>
<dbReference type="PRINTS" id="PR00420">
    <property type="entry name" value="RNGMNOXGNASE"/>
</dbReference>
<comment type="similarity">
    <text evidence="1">Belongs to the paxM FAD-dependent monooxygenase family.</text>
</comment>
<feature type="region of interest" description="Disordered" evidence="6">
    <location>
        <begin position="263"/>
        <end position="282"/>
    </location>
</feature>
<keyword evidence="3" id="KW-0274">FAD</keyword>
<evidence type="ECO:0000259" key="7">
    <source>
        <dbReference type="Pfam" id="PF01494"/>
    </source>
</evidence>
<evidence type="ECO:0000256" key="4">
    <source>
        <dbReference type="ARBA" id="ARBA00023002"/>
    </source>
</evidence>
<evidence type="ECO:0000256" key="3">
    <source>
        <dbReference type="ARBA" id="ARBA00022827"/>
    </source>
</evidence>